<evidence type="ECO:0000313" key="2">
    <source>
        <dbReference type="Proteomes" id="UP001054837"/>
    </source>
</evidence>
<proteinExistence type="predicted"/>
<comment type="caution">
    <text evidence="1">The sequence shown here is derived from an EMBL/GenBank/DDBJ whole genome shotgun (WGS) entry which is preliminary data.</text>
</comment>
<dbReference type="Proteomes" id="UP001054837">
    <property type="component" value="Unassembled WGS sequence"/>
</dbReference>
<gene>
    <name evidence="1" type="ORF">CDAR_539041</name>
</gene>
<protein>
    <submittedName>
        <fullName evidence="1">Uncharacterized protein</fullName>
    </submittedName>
</protein>
<keyword evidence="2" id="KW-1185">Reference proteome</keyword>
<sequence length="78" mass="8455">MQKGPQKVCRSEVPGGCVGVLRSGRERATVAPKSLAPLQQIDPPLPGRTKRISLAHPFDSPILSTIMRFLATHFMSTS</sequence>
<dbReference type="EMBL" id="BPLQ01008818">
    <property type="protein sequence ID" value="GIY39521.1"/>
    <property type="molecule type" value="Genomic_DNA"/>
</dbReference>
<evidence type="ECO:0000313" key="1">
    <source>
        <dbReference type="EMBL" id="GIY39521.1"/>
    </source>
</evidence>
<organism evidence="1 2">
    <name type="scientific">Caerostris darwini</name>
    <dbReference type="NCBI Taxonomy" id="1538125"/>
    <lineage>
        <taxon>Eukaryota</taxon>
        <taxon>Metazoa</taxon>
        <taxon>Ecdysozoa</taxon>
        <taxon>Arthropoda</taxon>
        <taxon>Chelicerata</taxon>
        <taxon>Arachnida</taxon>
        <taxon>Araneae</taxon>
        <taxon>Araneomorphae</taxon>
        <taxon>Entelegynae</taxon>
        <taxon>Araneoidea</taxon>
        <taxon>Araneidae</taxon>
        <taxon>Caerostris</taxon>
    </lineage>
</organism>
<accession>A0AAV4T2N9</accession>
<dbReference type="AlphaFoldDB" id="A0AAV4T2N9"/>
<name>A0AAV4T2N9_9ARAC</name>
<reference evidence="1 2" key="1">
    <citation type="submission" date="2021-06" db="EMBL/GenBank/DDBJ databases">
        <title>Caerostris darwini draft genome.</title>
        <authorList>
            <person name="Kono N."/>
            <person name="Arakawa K."/>
        </authorList>
    </citation>
    <scope>NUCLEOTIDE SEQUENCE [LARGE SCALE GENOMIC DNA]</scope>
</reference>